<feature type="non-terminal residue" evidence="2">
    <location>
        <position position="43"/>
    </location>
</feature>
<sequence>MDKKCDAKKNDAASSAASAKSHVHEEEEQTKEQLEAEFDPNDK</sequence>
<evidence type="ECO:0000313" key="3">
    <source>
        <dbReference type="Proteomes" id="UP000594454"/>
    </source>
</evidence>
<reference evidence="2 3" key="1">
    <citation type="submission" date="2020-11" db="EMBL/GenBank/DDBJ databases">
        <authorList>
            <person name="Wallbank WR R."/>
            <person name="Pardo Diaz C."/>
            <person name="Kozak K."/>
            <person name="Martin S."/>
            <person name="Jiggins C."/>
            <person name="Moest M."/>
            <person name="Warren A I."/>
            <person name="Generalovic N T."/>
            <person name="Byers J.R.P. K."/>
            <person name="Montejo-Kovacevich G."/>
            <person name="Yen C E."/>
        </authorList>
    </citation>
    <scope>NUCLEOTIDE SEQUENCE [LARGE SCALE GENOMIC DNA]</scope>
</reference>
<evidence type="ECO:0000313" key="2">
    <source>
        <dbReference type="EMBL" id="CAD7089507.1"/>
    </source>
</evidence>
<dbReference type="AlphaFoldDB" id="A0A7R8YZ00"/>
<feature type="region of interest" description="Disordered" evidence="1">
    <location>
        <begin position="1"/>
        <end position="43"/>
    </location>
</feature>
<dbReference type="Proteomes" id="UP000594454">
    <property type="component" value="Chromosome 4"/>
</dbReference>
<keyword evidence="3" id="KW-1185">Reference proteome</keyword>
<accession>A0A7R8YZ00</accession>
<dbReference type="EMBL" id="LR899012">
    <property type="protein sequence ID" value="CAD7089507.1"/>
    <property type="molecule type" value="Genomic_DNA"/>
</dbReference>
<proteinExistence type="predicted"/>
<protein>
    <submittedName>
        <fullName evidence="2">Uncharacterized protein</fullName>
    </submittedName>
</protein>
<dbReference type="InParanoid" id="A0A7R8YZ00"/>
<evidence type="ECO:0000256" key="1">
    <source>
        <dbReference type="SAM" id="MobiDB-lite"/>
    </source>
</evidence>
<name>A0A7R8YZ00_HERIL</name>
<feature type="compositionally biased region" description="Basic and acidic residues" evidence="1">
    <location>
        <begin position="1"/>
        <end position="11"/>
    </location>
</feature>
<feature type="compositionally biased region" description="Basic and acidic residues" evidence="1">
    <location>
        <begin position="22"/>
        <end position="43"/>
    </location>
</feature>
<gene>
    <name evidence="2" type="ORF">HERILL_LOCUS12049</name>
</gene>
<organism evidence="2 3">
    <name type="scientific">Hermetia illucens</name>
    <name type="common">Black soldier fly</name>
    <dbReference type="NCBI Taxonomy" id="343691"/>
    <lineage>
        <taxon>Eukaryota</taxon>
        <taxon>Metazoa</taxon>
        <taxon>Ecdysozoa</taxon>
        <taxon>Arthropoda</taxon>
        <taxon>Hexapoda</taxon>
        <taxon>Insecta</taxon>
        <taxon>Pterygota</taxon>
        <taxon>Neoptera</taxon>
        <taxon>Endopterygota</taxon>
        <taxon>Diptera</taxon>
        <taxon>Brachycera</taxon>
        <taxon>Stratiomyomorpha</taxon>
        <taxon>Stratiomyidae</taxon>
        <taxon>Hermetiinae</taxon>
        <taxon>Hermetia</taxon>
    </lineage>
</organism>